<evidence type="ECO:0000259" key="3">
    <source>
        <dbReference type="Pfam" id="PF00127"/>
    </source>
</evidence>
<name>A0ABT3PXF6_9BACT</name>
<evidence type="ECO:0000313" key="4">
    <source>
        <dbReference type="EMBL" id="MCW9712541.1"/>
    </source>
</evidence>
<dbReference type="RefSeq" id="WP_265788581.1">
    <property type="nucleotide sequence ID" value="NZ_BAABRS010000001.1"/>
</dbReference>
<protein>
    <recommendedName>
        <fullName evidence="3">Blue (type 1) copper domain-containing protein</fullName>
    </recommendedName>
</protein>
<keyword evidence="5" id="KW-1185">Reference proteome</keyword>
<evidence type="ECO:0000256" key="1">
    <source>
        <dbReference type="ARBA" id="ARBA00022723"/>
    </source>
</evidence>
<proteinExistence type="predicted"/>
<dbReference type="InterPro" id="IPR000923">
    <property type="entry name" value="BlueCu_1"/>
</dbReference>
<dbReference type="SUPFAM" id="SSF49503">
    <property type="entry name" value="Cupredoxins"/>
    <property type="match status" value="1"/>
</dbReference>
<accession>A0ABT3PXF6</accession>
<gene>
    <name evidence="4" type="ORF">LQ318_06470</name>
</gene>
<evidence type="ECO:0000313" key="5">
    <source>
        <dbReference type="Proteomes" id="UP001207337"/>
    </source>
</evidence>
<dbReference type="Gene3D" id="2.60.40.420">
    <property type="entry name" value="Cupredoxins - blue copper proteins"/>
    <property type="match status" value="1"/>
</dbReference>
<keyword evidence="2" id="KW-0186">Copper</keyword>
<feature type="domain" description="Blue (type 1) copper" evidence="3">
    <location>
        <begin position="36"/>
        <end position="127"/>
    </location>
</feature>
<dbReference type="EMBL" id="JAJNDC010000001">
    <property type="protein sequence ID" value="MCW9712541.1"/>
    <property type="molecule type" value="Genomic_DNA"/>
</dbReference>
<comment type="caution">
    <text evidence="4">The sequence shown here is derived from an EMBL/GenBank/DDBJ whole genome shotgun (WGS) entry which is preliminary data.</text>
</comment>
<evidence type="ECO:0000256" key="2">
    <source>
        <dbReference type="ARBA" id="ARBA00023008"/>
    </source>
</evidence>
<reference evidence="4 5" key="1">
    <citation type="submission" date="2021-11" db="EMBL/GenBank/DDBJ databases">
        <title>Aliifidinibius sp. nov., a new bacterium isolated from saline soil.</title>
        <authorList>
            <person name="Galisteo C."/>
            <person name="De La Haba R."/>
            <person name="Sanchez-Porro C."/>
            <person name="Ventosa A."/>
        </authorList>
    </citation>
    <scope>NUCLEOTIDE SEQUENCE [LARGE SCALE GENOMIC DNA]</scope>
    <source>
        <strain evidence="4 5">KACC 190600</strain>
    </source>
</reference>
<sequence>MRYSTIFLFFSCLWMGTEALASQSQHLYKDTVRVEVLGTSENPRFDPVITKINPGDVIKFVVREGLHTVTSYHPDNRRPLRIPDHVESFDSGLLKSGDIWLLNISSAGVYDYFCLPHERMGHAGRIIAGSVDVIPDYPDEGIPETVLKVLNIKTNIF</sequence>
<dbReference type="InterPro" id="IPR008972">
    <property type="entry name" value="Cupredoxin"/>
</dbReference>
<dbReference type="Pfam" id="PF00127">
    <property type="entry name" value="Copper-bind"/>
    <property type="match status" value="1"/>
</dbReference>
<organism evidence="4 5">
    <name type="scientific">Fodinibius salicampi</name>
    <dbReference type="NCBI Taxonomy" id="1920655"/>
    <lineage>
        <taxon>Bacteria</taxon>
        <taxon>Pseudomonadati</taxon>
        <taxon>Balneolota</taxon>
        <taxon>Balneolia</taxon>
        <taxon>Balneolales</taxon>
        <taxon>Balneolaceae</taxon>
        <taxon>Fodinibius</taxon>
    </lineage>
</organism>
<dbReference type="Proteomes" id="UP001207337">
    <property type="component" value="Unassembled WGS sequence"/>
</dbReference>
<keyword evidence="1" id="KW-0479">Metal-binding</keyword>